<dbReference type="EMBL" id="FMAI01000007">
    <property type="protein sequence ID" value="SCB37736.1"/>
    <property type="molecule type" value="Genomic_DNA"/>
</dbReference>
<protein>
    <recommendedName>
        <fullName evidence="3">Abortive infection C-terminus</fullName>
    </recommendedName>
</protein>
<dbReference type="AlphaFoldDB" id="A0A1C3WCZ0"/>
<accession>A0A1C3WCZ0</accession>
<dbReference type="RefSeq" id="WP_091957330.1">
    <property type="nucleotide sequence ID" value="NZ_FMAI01000007.1"/>
</dbReference>
<proteinExistence type="predicted"/>
<dbReference type="Proteomes" id="UP000199184">
    <property type="component" value="Unassembled WGS sequence"/>
</dbReference>
<evidence type="ECO:0000313" key="1">
    <source>
        <dbReference type="EMBL" id="SCB37736.1"/>
    </source>
</evidence>
<name>A0A1C3WCZ0_9BRAD</name>
<reference evidence="2" key="1">
    <citation type="submission" date="2016-08" db="EMBL/GenBank/DDBJ databases">
        <authorList>
            <person name="Varghese N."/>
            <person name="Submissions Spin"/>
        </authorList>
    </citation>
    <scope>NUCLEOTIDE SEQUENCE [LARGE SCALE GENOMIC DNA]</scope>
    <source>
        <strain evidence="2">ERR11</strain>
    </source>
</reference>
<sequence length="289" mass="32216">MSDTEQSGQRFSHVYLRREELLQDSPRARRRVAAWIAAIPKDAEDLGTFLVAELGIDVVLNYGVDWSTTLGRFSTADFLDSITLIYRHFTLKRQSPVGMRNPRLNEYFLVTSRRIFSEERLSYRIDDRGGVHFVVDAEFAANRNATITAIEAPRYANVRTEFEKGMSALSNAIPDGKEAVRGVFGAAEGLYRLMFAKAPKLTSADAAKNLGSAIQSLYAADAVAQRAASKMVSSFADWVDACHNYRHEQGTEEPSQPPLDLAIEMVSAGSGFVRWLVLFDKHLSEKTVN</sequence>
<organism evidence="1 2">
    <name type="scientific">Bradyrhizobium shewense</name>
    <dbReference type="NCBI Taxonomy" id="1761772"/>
    <lineage>
        <taxon>Bacteria</taxon>
        <taxon>Pseudomonadati</taxon>
        <taxon>Pseudomonadota</taxon>
        <taxon>Alphaproteobacteria</taxon>
        <taxon>Hyphomicrobiales</taxon>
        <taxon>Nitrobacteraceae</taxon>
        <taxon>Bradyrhizobium</taxon>
    </lineage>
</organism>
<evidence type="ECO:0008006" key="3">
    <source>
        <dbReference type="Google" id="ProtNLM"/>
    </source>
</evidence>
<evidence type="ECO:0000313" key="2">
    <source>
        <dbReference type="Proteomes" id="UP000199184"/>
    </source>
</evidence>
<gene>
    <name evidence="1" type="ORF">GA0061098_1007169</name>
</gene>
<keyword evidence="2" id="KW-1185">Reference proteome</keyword>